<evidence type="ECO:0000313" key="1">
    <source>
        <dbReference type="EMBL" id="MBM3275071.1"/>
    </source>
</evidence>
<organism evidence="1 2">
    <name type="scientific">Candidatus Tanganyikabacteria bacterium</name>
    <dbReference type="NCBI Taxonomy" id="2961651"/>
    <lineage>
        <taxon>Bacteria</taxon>
        <taxon>Bacillati</taxon>
        <taxon>Candidatus Sericytochromatia</taxon>
        <taxon>Candidatus Tanganyikabacteria</taxon>
    </lineage>
</organism>
<dbReference type="AlphaFoldDB" id="A0A937X7K5"/>
<dbReference type="Proteomes" id="UP000703893">
    <property type="component" value="Unassembled WGS sequence"/>
</dbReference>
<name>A0A937X7K5_9BACT</name>
<accession>A0A937X7K5</accession>
<proteinExistence type="predicted"/>
<comment type="caution">
    <text evidence="1">The sequence shown here is derived from an EMBL/GenBank/DDBJ whole genome shotgun (WGS) entry which is preliminary data.</text>
</comment>
<evidence type="ECO:0000313" key="2">
    <source>
        <dbReference type="Proteomes" id="UP000703893"/>
    </source>
</evidence>
<gene>
    <name evidence="1" type="ORF">FJZ00_07950</name>
</gene>
<protein>
    <submittedName>
        <fullName evidence="1">Uncharacterized protein</fullName>
    </submittedName>
</protein>
<reference evidence="1 2" key="1">
    <citation type="submission" date="2019-03" db="EMBL/GenBank/DDBJ databases">
        <title>Lake Tanganyika Metagenome-Assembled Genomes (MAGs).</title>
        <authorList>
            <person name="Tran P."/>
        </authorList>
    </citation>
    <scope>NUCLEOTIDE SEQUENCE [LARGE SCALE GENOMIC DNA]</scope>
    <source>
        <strain evidence="1">K_DeepCast_65m_m2_236</strain>
    </source>
</reference>
<dbReference type="EMBL" id="VGJX01000431">
    <property type="protein sequence ID" value="MBM3275071.1"/>
    <property type="molecule type" value="Genomic_DNA"/>
</dbReference>
<sequence length="86" mass="8870">MLSKIADKAADVAAGAIAEAVVAANGGVPRRLLDRCEPEAPKPAAKVPEPPLVVGNLTRILADFAAGTPDVDIRRLLPPSPRARLA</sequence>